<gene>
    <name evidence="1" type="ORF">J6I44_15225</name>
</gene>
<evidence type="ECO:0000313" key="1">
    <source>
        <dbReference type="EMBL" id="MCW9708216.1"/>
    </source>
</evidence>
<reference evidence="1 2" key="1">
    <citation type="submission" date="2021-03" db="EMBL/GenBank/DDBJ databases">
        <title>Aliifodinibius sp. nov., a new bacterium isolated from saline soil.</title>
        <authorList>
            <person name="Galisteo C."/>
            <person name="De La Haba R."/>
            <person name="Sanchez-Porro C."/>
            <person name="Ventosa A."/>
        </authorList>
    </citation>
    <scope>NUCLEOTIDE SEQUENCE [LARGE SCALE GENOMIC DNA]</scope>
    <source>
        <strain evidence="1 2">1BSP15-2V2</strain>
    </source>
</reference>
<dbReference type="EMBL" id="JAGGJA010000011">
    <property type="protein sequence ID" value="MCW9708216.1"/>
    <property type="molecule type" value="Genomic_DNA"/>
</dbReference>
<dbReference type="InterPro" id="IPR011250">
    <property type="entry name" value="OMP/PagP_B-barrel"/>
</dbReference>
<dbReference type="SUPFAM" id="SSF56925">
    <property type="entry name" value="OMPA-like"/>
    <property type="match status" value="1"/>
</dbReference>
<dbReference type="Gene3D" id="2.40.160.20">
    <property type="match status" value="1"/>
</dbReference>
<sequence length="213" mass="24482">MKYYLFVGLLIIGSTAYGQNMPSGEMQNNKFQLGFFYSTDQNLSGDQVKIDEYMGYETEYDQYNFLAGLTTTYSWRTQWALRSGLTYADRSFTGTFYCHVCDFITSPQPQSFDLAFVQVPIAIRYYPYRKRVSLFGELGILNQLMVKEPVISRLEANTYSLSSLIAAGIAYNISQQFSAQLSVQYSNGWSKLFKETDYSYQILGIELSLLKHF</sequence>
<dbReference type="RefSeq" id="WP_265767002.1">
    <property type="nucleotide sequence ID" value="NZ_JAGGJA010000011.1"/>
</dbReference>
<accession>A0ABT3PQV9</accession>
<proteinExistence type="predicted"/>
<protein>
    <submittedName>
        <fullName evidence="1">Outer membrane beta-barrel protein</fullName>
    </submittedName>
</protein>
<dbReference type="Proteomes" id="UP001207918">
    <property type="component" value="Unassembled WGS sequence"/>
</dbReference>
<comment type="caution">
    <text evidence="1">The sequence shown here is derived from an EMBL/GenBank/DDBJ whole genome shotgun (WGS) entry which is preliminary data.</text>
</comment>
<name>A0ABT3PQV9_9BACT</name>
<evidence type="ECO:0000313" key="2">
    <source>
        <dbReference type="Proteomes" id="UP001207918"/>
    </source>
</evidence>
<organism evidence="1 2">
    <name type="scientific">Fodinibius salsisoli</name>
    <dbReference type="NCBI Taxonomy" id="2820877"/>
    <lineage>
        <taxon>Bacteria</taxon>
        <taxon>Pseudomonadati</taxon>
        <taxon>Balneolota</taxon>
        <taxon>Balneolia</taxon>
        <taxon>Balneolales</taxon>
        <taxon>Balneolaceae</taxon>
        <taxon>Fodinibius</taxon>
    </lineage>
</organism>
<keyword evidence="2" id="KW-1185">Reference proteome</keyword>